<dbReference type="PANTHER" id="PTHR34448:SF1">
    <property type="entry name" value="BLL6088 PROTEIN"/>
    <property type="match status" value="1"/>
</dbReference>
<keyword evidence="2" id="KW-0645">Protease</keyword>
<dbReference type="Pfam" id="PF26233">
    <property type="entry name" value="NicX"/>
    <property type="match status" value="1"/>
</dbReference>
<dbReference type="GO" id="GO:0004177">
    <property type="term" value="F:aminopeptidase activity"/>
    <property type="evidence" value="ECO:0007669"/>
    <property type="project" value="UniProtKB-KW"/>
</dbReference>
<reference evidence="2" key="1">
    <citation type="submission" date="2014-11" db="EMBL/GenBank/DDBJ databases">
        <authorList>
            <person name="Zhu J."/>
            <person name="Qi W."/>
            <person name="Song R."/>
        </authorList>
    </citation>
    <scope>NUCLEOTIDE SEQUENCE</scope>
</reference>
<dbReference type="SUPFAM" id="SSF144052">
    <property type="entry name" value="Thermophilic metalloprotease-like"/>
    <property type="match status" value="1"/>
</dbReference>
<organism evidence="2">
    <name type="scientific">uncultured Poseidoniia archaeon</name>
    <dbReference type="NCBI Taxonomy" id="1697135"/>
    <lineage>
        <taxon>Archaea</taxon>
        <taxon>Methanobacteriati</taxon>
        <taxon>Thermoplasmatota</taxon>
        <taxon>Candidatus Poseidoniia</taxon>
        <taxon>environmental samples</taxon>
    </lineage>
</organism>
<accession>A0A1B1T8S9</accession>
<name>A0A1B1T8S9_9ARCH</name>
<evidence type="ECO:0000256" key="1">
    <source>
        <dbReference type="ARBA" id="ARBA00022723"/>
    </source>
</evidence>
<reference evidence="2" key="2">
    <citation type="journal article" date="2015" name="ISME J.">
        <title>A new class of marine Euryarchaeota group II from the Mediterranean deep chlorophyll maximum.</title>
        <authorList>
            <person name="Martin-Cuadrado A.B."/>
            <person name="Garcia-Heredia I."/>
            <person name="Molto A.G."/>
            <person name="Lopez-Ubeda R."/>
            <person name="Kimes N."/>
            <person name="Lopez-Garcia P."/>
            <person name="Moreira D."/>
            <person name="Rodriguez-Valera F."/>
        </authorList>
    </citation>
    <scope>NUCLEOTIDE SEQUENCE</scope>
</reference>
<sequence>MSENRENETEDSDDFVESMLTSARSIIRTCLQIRSFETILIVTDPESSVIGRALYEASAEVTDRTLMMMMPTSHKKGSEPPDYVAELMRKQDVVILATKSSMTHTKARINASRTGRTRIISMPGISELMFSAGGMTADYNALQKELSGLTSLFRRKRDVKVTSPGGTNITFSIGAKWRTDDNGICNRPGQVMNLPSGRVFVFPKEETMNGTIVIDGSWEGKLIVEPIFMEIENGVVTNISESEFTEEINLTFDEVSKSLNKNKAAIVKTVAEFGFGMNARAKVIGNLLEDQVVRGAAHFILGDNSAYGGKNNIGLQMRGVILKPTIELKDIDLVKDGKIVARRN</sequence>
<evidence type="ECO:0000313" key="2">
    <source>
        <dbReference type="EMBL" id="ANV78689.1"/>
    </source>
</evidence>
<dbReference type="AlphaFoldDB" id="A0A1B1T8S9"/>
<dbReference type="EMBL" id="KP211793">
    <property type="protein sequence ID" value="ANV78689.1"/>
    <property type="molecule type" value="Genomic_DNA"/>
</dbReference>
<keyword evidence="2" id="KW-0031">Aminopeptidase</keyword>
<proteinExistence type="predicted"/>
<dbReference type="InterPro" id="IPR058739">
    <property type="entry name" value="NicX"/>
</dbReference>
<dbReference type="InterPro" id="IPR052170">
    <property type="entry name" value="M29_Exopeptidase"/>
</dbReference>
<dbReference type="PANTHER" id="PTHR34448">
    <property type="entry name" value="AMINOPEPTIDASE"/>
    <property type="match status" value="1"/>
</dbReference>
<keyword evidence="1" id="KW-0479">Metal-binding</keyword>
<dbReference type="GO" id="GO:0046872">
    <property type="term" value="F:metal ion binding"/>
    <property type="evidence" value="ECO:0007669"/>
    <property type="project" value="UniProtKB-KW"/>
</dbReference>
<protein>
    <submittedName>
        <fullName evidence="2">Leucyl aminopeptidase (Aminopeptidase T)</fullName>
    </submittedName>
</protein>
<keyword evidence="2" id="KW-0378">Hydrolase</keyword>